<proteinExistence type="predicted"/>
<evidence type="ECO:0000313" key="3">
    <source>
        <dbReference type="Proteomes" id="UP000037069"/>
    </source>
</evidence>
<feature type="transmembrane region" description="Helical" evidence="1">
    <location>
        <begin position="20"/>
        <end position="38"/>
    </location>
</feature>
<name>A0A0L0BNZ9_LUCCU</name>
<accession>A0A0L0BNZ9</accession>
<dbReference type="OrthoDB" id="8048189at2759"/>
<keyword evidence="1" id="KW-1133">Transmembrane helix</keyword>
<keyword evidence="3" id="KW-1185">Reference proteome</keyword>
<sequence length="303" mass="34563">MVELTGSSSPFQQSIPNLVFYVPAVVVFGLAGVGNTSVPRDCNNTKVEFSPSVVINANKMADDPINQQQFEEDVLAAAGQDGSMNLGDPDGNFKLPSVEEVWKLIEQMDGISDEERASIRENLYNPQDGTPQDFLKRFAQPTVTHSSWDYMIFVAMIVILFLIFETMTDFNSNDGEHVIEQLKQSVKSIIEKTGSHKFTHELIDKIHKLQLQLEELSSSDKVQFIHEMKDSFRATIDKIETKLMQHAQFERVYNYSIFAAIIFLLLFIFALFGYKLYKSLMEKELKKQEKLKQKQSKKSKKAN</sequence>
<gene>
    <name evidence="2" type="ORF">FF38_03190</name>
</gene>
<evidence type="ECO:0000256" key="1">
    <source>
        <dbReference type="SAM" id="Phobius"/>
    </source>
</evidence>
<feature type="transmembrane region" description="Helical" evidence="1">
    <location>
        <begin position="252"/>
        <end position="277"/>
    </location>
</feature>
<feature type="transmembrane region" description="Helical" evidence="1">
    <location>
        <begin position="147"/>
        <end position="164"/>
    </location>
</feature>
<dbReference type="Proteomes" id="UP000037069">
    <property type="component" value="Unassembled WGS sequence"/>
</dbReference>
<evidence type="ECO:0000313" key="2">
    <source>
        <dbReference type="EMBL" id="KNC21810.1"/>
    </source>
</evidence>
<keyword evidence="1" id="KW-0812">Transmembrane</keyword>
<reference evidence="2 3" key="1">
    <citation type="journal article" date="2015" name="Nat. Commun.">
        <title>Lucilia cuprina genome unlocks parasitic fly biology to underpin future interventions.</title>
        <authorList>
            <person name="Anstead C.A."/>
            <person name="Korhonen P.K."/>
            <person name="Young N.D."/>
            <person name="Hall R.S."/>
            <person name="Jex A.R."/>
            <person name="Murali S.C."/>
            <person name="Hughes D.S."/>
            <person name="Lee S.F."/>
            <person name="Perry T."/>
            <person name="Stroehlein A.J."/>
            <person name="Ansell B.R."/>
            <person name="Breugelmans B."/>
            <person name="Hofmann A."/>
            <person name="Qu J."/>
            <person name="Dugan S."/>
            <person name="Lee S.L."/>
            <person name="Chao H."/>
            <person name="Dinh H."/>
            <person name="Han Y."/>
            <person name="Doddapaneni H.V."/>
            <person name="Worley K.C."/>
            <person name="Muzny D.M."/>
            <person name="Ioannidis P."/>
            <person name="Waterhouse R.M."/>
            <person name="Zdobnov E.M."/>
            <person name="James P.J."/>
            <person name="Bagnall N.H."/>
            <person name="Kotze A.C."/>
            <person name="Gibbs R.A."/>
            <person name="Richards S."/>
            <person name="Batterham P."/>
            <person name="Gasser R.B."/>
        </authorList>
    </citation>
    <scope>NUCLEOTIDE SEQUENCE [LARGE SCALE GENOMIC DNA]</scope>
    <source>
        <strain evidence="2 3">LS</strain>
        <tissue evidence="2">Full body</tissue>
    </source>
</reference>
<organism evidence="2 3">
    <name type="scientific">Lucilia cuprina</name>
    <name type="common">Green bottle fly</name>
    <name type="synonym">Australian sheep blowfly</name>
    <dbReference type="NCBI Taxonomy" id="7375"/>
    <lineage>
        <taxon>Eukaryota</taxon>
        <taxon>Metazoa</taxon>
        <taxon>Ecdysozoa</taxon>
        <taxon>Arthropoda</taxon>
        <taxon>Hexapoda</taxon>
        <taxon>Insecta</taxon>
        <taxon>Pterygota</taxon>
        <taxon>Neoptera</taxon>
        <taxon>Endopterygota</taxon>
        <taxon>Diptera</taxon>
        <taxon>Brachycera</taxon>
        <taxon>Muscomorpha</taxon>
        <taxon>Oestroidea</taxon>
        <taxon>Calliphoridae</taxon>
        <taxon>Luciliinae</taxon>
        <taxon>Lucilia</taxon>
    </lineage>
</organism>
<comment type="caution">
    <text evidence="2">The sequence shown here is derived from an EMBL/GenBank/DDBJ whole genome shotgun (WGS) entry which is preliminary data.</text>
</comment>
<dbReference type="OMA" id="SHKFTHE"/>
<keyword evidence="1" id="KW-0472">Membrane</keyword>
<dbReference type="AlphaFoldDB" id="A0A0L0BNZ9"/>
<protein>
    <submittedName>
        <fullName evidence="2">Uncharacterized protein</fullName>
    </submittedName>
</protein>
<dbReference type="EMBL" id="JRES01001578">
    <property type="protein sequence ID" value="KNC21810.1"/>
    <property type="molecule type" value="Genomic_DNA"/>
</dbReference>